<dbReference type="EMBL" id="AHKC01010917">
    <property type="protein sequence ID" value="EKF31255.1"/>
    <property type="molecule type" value="Genomic_DNA"/>
</dbReference>
<evidence type="ECO:0000256" key="4">
    <source>
        <dbReference type="ARBA" id="ARBA00074847"/>
    </source>
</evidence>
<dbReference type="Proteomes" id="UP000007350">
    <property type="component" value="Unassembled WGS sequence"/>
</dbReference>
<dbReference type="GO" id="GO:0006113">
    <property type="term" value="P:fermentation"/>
    <property type="evidence" value="ECO:0007669"/>
    <property type="project" value="UniProtKB-ARBA"/>
</dbReference>
<dbReference type="CDD" id="cd08188">
    <property type="entry name" value="PDDH"/>
    <property type="match status" value="1"/>
</dbReference>
<dbReference type="PROSITE" id="PS00060">
    <property type="entry name" value="ADH_IRON_2"/>
    <property type="match status" value="1"/>
</dbReference>
<dbReference type="PANTHER" id="PTHR11496:SF102">
    <property type="entry name" value="ALCOHOL DEHYDROGENASE 4"/>
    <property type="match status" value="1"/>
</dbReference>
<keyword evidence="9" id="KW-1185">Reference proteome</keyword>
<dbReference type="Pfam" id="PF25137">
    <property type="entry name" value="ADH_Fe_C"/>
    <property type="match status" value="1"/>
</dbReference>
<accession>K2MVW8</accession>
<dbReference type="Gene3D" id="1.20.1090.10">
    <property type="entry name" value="Dehydroquinate synthase-like - alpha domain"/>
    <property type="match status" value="1"/>
</dbReference>
<protein>
    <recommendedName>
        <fullName evidence="4">Alcohol dehydrogenase 4</fullName>
    </recommendedName>
    <alternativeName>
        <fullName evidence="5">Alcohol dehydrogenase IV</fullName>
    </alternativeName>
</protein>
<evidence type="ECO:0000259" key="7">
    <source>
        <dbReference type="Pfam" id="PF25137"/>
    </source>
</evidence>
<dbReference type="Pfam" id="PF00465">
    <property type="entry name" value="Fe-ADH"/>
    <property type="match status" value="1"/>
</dbReference>
<dbReference type="OrthoDB" id="339764at2759"/>
<dbReference type="Gene3D" id="3.40.50.1970">
    <property type="match status" value="1"/>
</dbReference>
<evidence type="ECO:0000256" key="3">
    <source>
        <dbReference type="ARBA" id="ARBA00023027"/>
    </source>
</evidence>
<evidence type="ECO:0000256" key="1">
    <source>
        <dbReference type="ARBA" id="ARBA00007358"/>
    </source>
</evidence>
<feature type="domain" description="Fe-containing alcohol dehydrogenase-like C-terminal" evidence="7">
    <location>
        <begin position="266"/>
        <end position="461"/>
    </location>
</feature>
<dbReference type="AlphaFoldDB" id="K2MVW8"/>
<dbReference type="InterPro" id="IPR039697">
    <property type="entry name" value="Alcohol_dehydrogenase_Fe"/>
</dbReference>
<name>K2MVW8_TRYCR</name>
<dbReference type="FunFam" id="1.20.1090.10:FF:000001">
    <property type="entry name" value="Aldehyde-alcohol dehydrogenase"/>
    <property type="match status" value="1"/>
</dbReference>
<dbReference type="SUPFAM" id="SSF56796">
    <property type="entry name" value="Dehydroquinate synthase-like"/>
    <property type="match status" value="1"/>
</dbReference>
<dbReference type="InterPro" id="IPR056798">
    <property type="entry name" value="ADH_Fe_C"/>
</dbReference>
<dbReference type="FunFam" id="3.40.50.1970:FF:000003">
    <property type="entry name" value="Alcohol dehydrogenase, iron-containing"/>
    <property type="match status" value="1"/>
</dbReference>
<evidence type="ECO:0000313" key="8">
    <source>
        <dbReference type="EMBL" id="EKF31255.1"/>
    </source>
</evidence>
<evidence type="ECO:0000256" key="5">
    <source>
        <dbReference type="ARBA" id="ARBA00076695"/>
    </source>
</evidence>
<dbReference type="PROSITE" id="PS00913">
    <property type="entry name" value="ADH_IRON_1"/>
    <property type="match status" value="1"/>
</dbReference>
<evidence type="ECO:0000313" key="9">
    <source>
        <dbReference type="Proteomes" id="UP000007350"/>
    </source>
</evidence>
<sequence>MLFFFCCLLLLFLLLLFFFLLFLSVWKKILVNQNLLNHSRHQKNKKKVTKSKQIYFFALGFLSKGNRQIMFRFSRPRAAASTFFMPKVSYLGVGALDSATIKMTKLGFKKPLLVCDTGIEKAGILETVMGVLKKKCQMDPVVFKDVHPNPTAHNVETGLDLLNKNACDSIIAIGGGSPQDCAKGIALVKANGGTIYDYEGLDKAEKDQYPLVCINTTSGTASEITRFAVITDEKRHVKMVITTDTVTPLIAIDDAQLMMGQPPSLTAATGMDALTHAIEAYVSMGASDTTDACALYAMRLIKQHLSNAVKDGKNLVAREGMCYAQHLAGMAFNSAGLGYVHAMAHQLGGFYDLPHGVCNAILLPHVENYNSFVCARRLGDVAVQLGVSTTGMDDKNAAAAAIDAIRALSKEVQIPSGFEQLGMKEKDIPELAESALKDVCAATNPRQGTKEDVMKIYRESM</sequence>
<comment type="similarity">
    <text evidence="1">Belongs to the iron-containing alcohol dehydrogenase family.</text>
</comment>
<feature type="domain" description="Alcohol dehydrogenase iron-type/glycerol dehydrogenase GldA" evidence="6">
    <location>
        <begin position="87"/>
        <end position="254"/>
    </location>
</feature>
<dbReference type="GO" id="GO:0046872">
    <property type="term" value="F:metal ion binding"/>
    <property type="evidence" value="ECO:0007669"/>
    <property type="project" value="InterPro"/>
</dbReference>
<dbReference type="InterPro" id="IPR018211">
    <property type="entry name" value="ADH_Fe_CS"/>
</dbReference>
<reference evidence="8 9" key="1">
    <citation type="journal article" date="2012" name="BMC Genomics">
        <title>Comparative genomic analysis of human infective Trypanosoma cruzi lineages with the bat-restricted subspecies T. cruzi marinkellei.</title>
        <authorList>
            <person name="Franzen O."/>
            <person name="Talavera-Lopez C."/>
            <person name="Ochaya S."/>
            <person name="Butler C.E."/>
            <person name="Messenger L.A."/>
            <person name="Lewis M.D."/>
            <person name="Llewellyn M.S."/>
            <person name="Marinkelle C.J."/>
            <person name="Tyler K.M."/>
            <person name="Miles M.A."/>
            <person name="Andersson B."/>
        </authorList>
    </citation>
    <scope>NUCLEOTIDE SEQUENCE [LARGE SCALE GENOMIC DNA]</scope>
    <source>
        <strain evidence="8 9">B7</strain>
    </source>
</reference>
<proteinExistence type="inferred from homology"/>
<dbReference type="PANTHER" id="PTHR11496">
    <property type="entry name" value="ALCOHOL DEHYDROGENASE"/>
    <property type="match status" value="1"/>
</dbReference>
<comment type="caution">
    <text evidence="8">The sequence shown here is derived from an EMBL/GenBank/DDBJ whole genome shotgun (WGS) entry which is preliminary data.</text>
</comment>
<gene>
    <name evidence="8" type="ORF">MOQ_004912</name>
</gene>
<organism evidence="8 9">
    <name type="scientific">Trypanosoma cruzi marinkellei</name>
    <dbReference type="NCBI Taxonomy" id="85056"/>
    <lineage>
        <taxon>Eukaryota</taxon>
        <taxon>Discoba</taxon>
        <taxon>Euglenozoa</taxon>
        <taxon>Kinetoplastea</taxon>
        <taxon>Metakinetoplastina</taxon>
        <taxon>Trypanosomatida</taxon>
        <taxon>Trypanosomatidae</taxon>
        <taxon>Trypanosoma</taxon>
        <taxon>Schizotrypanum</taxon>
    </lineage>
</organism>
<evidence type="ECO:0000259" key="6">
    <source>
        <dbReference type="Pfam" id="PF00465"/>
    </source>
</evidence>
<dbReference type="InterPro" id="IPR001670">
    <property type="entry name" value="ADH_Fe/GldA"/>
</dbReference>
<evidence type="ECO:0000256" key="2">
    <source>
        <dbReference type="ARBA" id="ARBA00023002"/>
    </source>
</evidence>
<keyword evidence="3" id="KW-0520">NAD</keyword>
<dbReference type="GO" id="GO:0004022">
    <property type="term" value="F:alcohol dehydrogenase (NAD+) activity"/>
    <property type="evidence" value="ECO:0007669"/>
    <property type="project" value="TreeGrafter"/>
</dbReference>
<keyword evidence="2" id="KW-0560">Oxidoreductase</keyword>